<dbReference type="PANTHER" id="PTHR23270:SF10">
    <property type="entry name" value="PROTEIN RRP5 HOMOLOG"/>
    <property type="match status" value="1"/>
</dbReference>
<reference evidence="2 3" key="1">
    <citation type="submission" date="2020-04" db="EMBL/GenBank/DDBJ databases">
        <title>Perkinsus olseni comparative genomics.</title>
        <authorList>
            <person name="Bogema D.R."/>
        </authorList>
    </citation>
    <scope>NUCLEOTIDE SEQUENCE [LARGE SCALE GENOMIC DNA]</scope>
    <source>
        <strain evidence="2 3">ATCC PRA-207</strain>
    </source>
</reference>
<feature type="non-terminal residue" evidence="2">
    <location>
        <position position="147"/>
    </location>
</feature>
<dbReference type="GO" id="GO:0032040">
    <property type="term" value="C:small-subunit processome"/>
    <property type="evidence" value="ECO:0007669"/>
    <property type="project" value="TreeGrafter"/>
</dbReference>
<dbReference type="InterPro" id="IPR045209">
    <property type="entry name" value="Rrp5"/>
</dbReference>
<sequence>LQQVAVGMVFDKAVIEHFDNEKGLIVSLSDFVTGRVPKEQCTDQGNQRKLPKRYTEEKAEVRVRVLNVDPVRRQVTLTAKKSLVGRPDSDEEPPRALTRNADAAVGDILVGYVSKILDHGGCTVKFFGEAFGLLPIVSEGCAHEGAL</sequence>
<dbReference type="Gene3D" id="2.40.50.140">
    <property type="entry name" value="Nucleic acid-binding proteins"/>
    <property type="match status" value="1"/>
</dbReference>
<accession>A0A7J6S575</accession>
<dbReference type="EMBL" id="JABANO010020867">
    <property type="protein sequence ID" value="KAF4727775.1"/>
    <property type="molecule type" value="Genomic_DNA"/>
</dbReference>
<dbReference type="PROSITE" id="PS50126">
    <property type="entry name" value="S1"/>
    <property type="match status" value="1"/>
</dbReference>
<keyword evidence="3" id="KW-1185">Reference proteome</keyword>
<feature type="non-terminal residue" evidence="2">
    <location>
        <position position="1"/>
    </location>
</feature>
<comment type="caution">
    <text evidence="2">The sequence shown here is derived from an EMBL/GenBank/DDBJ whole genome shotgun (WGS) entry which is preliminary data.</text>
</comment>
<dbReference type="SMART" id="SM00316">
    <property type="entry name" value="S1"/>
    <property type="match status" value="1"/>
</dbReference>
<evidence type="ECO:0000259" key="1">
    <source>
        <dbReference type="PROSITE" id="PS50126"/>
    </source>
</evidence>
<dbReference type="GO" id="GO:0003723">
    <property type="term" value="F:RNA binding"/>
    <property type="evidence" value="ECO:0007669"/>
    <property type="project" value="TreeGrafter"/>
</dbReference>
<dbReference type="GO" id="GO:0006364">
    <property type="term" value="P:rRNA processing"/>
    <property type="evidence" value="ECO:0007669"/>
    <property type="project" value="InterPro"/>
</dbReference>
<dbReference type="PANTHER" id="PTHR23270">
    <property type="entry name" value="PROGRAMMED CELL DEATH PROTEIN 11 PRE-RRNA PROCESSING PROTEIN RRP5"/>
    <property type="match status" value="1"/>
</dbReference>
<evidence type="ECO:0000313" key="3">
    <source>
        <dbReference type="Proteomes" id="UP000553632"/>
    </source>
</evidence>
<protein>
    <recommendedName>
        <fullName evidence="1">S1 motif domain-containing protein</fullName>
    </recommendedName>
</protein>
<name>A0A7J6S575_PEROL</name>
<evidence type="ECO:0000313" key="2">
    <source>
        <dbReference type="EMBL" id="KAF4727775.1"/>
    </source>
</evidence>
<gene>
    <name evidence="2" type="ORF">FOZ63_024252</name>
</gene>
<dbReference type="AlphaFoldDB" id="A0A7J6S575"/>
<feature type="domain" description="S1 motif" evidence="1">
    <location>
        <begin position="7"/>
        <end position="80"/>
    </location>
</feature>
<proteinExistence type="predicted"/>
<dbReference type="Proteomes" id="UP000553632">
    <property type="component" value="Unassembled WGS sequence"/>
</dbReference>
<dbReference type="InterPro" id="IPR012340">
    <property type="entry name" value="NA-bd_OB-fold"/>
</dbReference>
<organism evidence="2 3">
    <name type="scientific">Perkinsus olseni</name>
    <name type="common">Perkinsus atlanticus</name>
    <dbReference type="NCBI Taxonomy" id="32597"/>
    <lineage>
        <taxon>Eukaryota</taxon>
        <taxon>Sar</taxon>
        <taxon>Alveolata</taxon>
        <taxon>Perkinsozoa</taxon>
        <taxon>Perkinsea</taxon>
        <taxon>Perkinsida</taxon>
        <taxon>Perkinsidae</taxon>
        <taxon>Perkinsus</taxon>
    </lineage>
</organism>
<dbReference type="SUPFAM" id="SSF50249">
    <property type="entry name" value="Nucleic acid-binding proteins"/>
    <property type="match status" value="1"/>
</dbReference>
<dbReference type="InterPro" id="IPR003029">
    <property type="entry name" value="S1_domain"/>
</dbReference>